<dbReference type="STRING" id="111780.Sta7437_3367"/>
<keyword evidence="1" id="KW-0732">Signal</keyword>
<dbReference type="OrthoDB" id="9809781at2"/>
<sequence length="296" mass="33565">MKRRDFLILGGLSGFGLALIDRKFINQKQIVAATCPQTETSRIKPRFRFVSLADVGMGNKGQYAVAQAMNCYWQQNAFPLVLLAGDNIYPGGEIDKVKAVFEQPYQSLLKQGVRFQAVLGNHDIITNNGEDELRYQDYNMQGRYYTFTQDSVQFFALDTNDNAPWDEQLTWLEENLARSQSRWKIVYGHHPVYSSGLHGGSQFLNDRLTPLFSRYQVQLYICGHDHNYERSKNIQGTTYIVCGAGAGTRPVSRSDWTAFSADILSFVGFEVYEKVIKIKAIDSTGKVFDKTAIFNS</sequence>
<dbReference type="PANTHER" id="PTHR10161">
    <property type="entry name" value="TARTRATE-RESISTANT ACID PHOSPHATASE TYPE 5"/>
    <property type="match status" value="1"/>
</dbReference>
<evidence type="ECO:0000313" key="4">
    <source>
        <dbReference type="EMBL" id="AFZ36873.1"/>
    </source>
</evidence>
<dbReference type="GO" id="GO:0016787">
    <property type="term" value="F:hydrolase activity"/>
    <property type="evidence" value="ECO:0007669"/>
    <property type="project" value="UniProtKB-KW"/>
</dbReference>
<dbReference type="EMBL" id="CP003653">
    <property type="protein sequence ID" value="AFZ36873.1"/>
    <property type="molecule type" value="Genomic_DNA"/>
</dbReference>
<evidence type="ECO:0000259" key="3">
    <source>
        <dbReference type="Pfam" id="PF00149"/>
    </source>
</evidence>
<reference evidence="5" key="1">
    <citation type="journal article" date="2013" name="Proc. Natl. Acad. Sci. U.S.A.">
        <title>Improving the coverage of the cyanobacterial phylum using diversity-driven genome sequencing.</title>
        <authorList>
            <person name="Shih P.M."/>
            <person name="Wu D."/>
            <person name="Latifi A."/>
            <person name="Axen S.D."/>
            <person name="Fewer D.P."/>
            <person name="Talla E."/>
            <person name="Calteau A."/>
            <person name="Cai F."/>
            <person name="Tandeau de Marsac N."/>
            <person name="Rippka R."/>
            <person name="Herdman M."/>
            <person name="Sivonen K."/>
            <person name="Coursin T."/>
            <person name="Laurent T."/>
            <person name="Goodwin L."/>
            <person name="Nolan M."/>
            <person name="Davenport K.W."/>
            <person name="Han C.S."/>
            <person name="Rubin E.M."/>
            <person name="Eisen J.A."/>
            <person name="Woyke T."/>
            <person name="Gugger M."/>
            <person name="Kerfeld C.A."/>
        </authorList>
    </citation>
    <scope>NUCLEOTIDE SEQUENCE [LARGE SCALE GENOMIC DNA]</scope>
    <source>
        <strain evidence="5">ATCC 29371 / PCC 7437</strain>
    </source>
</reference>
<gene>
    <name evidence="4" type="ordered locus">Sta7437_3367</name>
</gene>
<dbReference type="PANTHER" id="PTHR10161:SF14">
    <property type="entry name" value="TARTRATE-RESISTANT ACID PHOSPHATASE TYPE 5"/>
    <property type="match status" value="1"/>
</dbReference>
<dbReference type="RefSeq" id="WP_015194535.1">
    <property type="nucleotide sequence ID" value="NC_019748.1"/>
</dbReference>
<dbReference type="PATRIC" id="fig|111780.3.peg.3490"/>
<dbReference type="Gene3D" id="3.60.21.10">
    <property type="match status" value="1"/>
</dbReference>
<evidence type="ECO:0000313" key="5">
    <source>
        <dbReference type="Proteomes" id="UP000010473"/>
    </source>
</evidence>
<keyword evidence="5" id="KW-1185">Reference proteome</keyword>
<proteinExistence type="predicted"/>
<organism evidence="4 5">
    <name type="scientific">Stanieria cyanosphaera (strain ATCC 29371 / PCC 7437)</name>
    <dbReference type="NCBI Taxonomy" id="111780"/>
    <lineage>
        <taxon>Bacteria</taxon>
        <taxon>Bacillati</taxon>
        <taxon>Cyanobacteriota</taxon>
        <taxon>Cyanophyceae</taxon>
        <taxon>Pleurocapsales</taxon>
        <taxon>Dermocarpellaceae</taxon>
        <taxon>Stanieria</taxon>
    </lineage>
</organism>
<name>K9XWG6_STAC7</name>
<dbReference type="Pfam" id="PF00149">
    <property type="entry name" value="Metallophos"/>
    <property type="match status" value="1"/>
</dbReference>
<keyword evidence="2" id="KW-0378">Hydrolase</keyword>
<feature type="domain" description="Calcineurin-like phosphoesterase" evidence="3">
    <location>
        <begin position="48"/>
        <end position="228"/>
    </location>
</feature>
<dbReference type="HOGENOM" id="CLU_043332_2_0_3"/>
<dbReference type="KEGG" id="scs:Sta7437_3367"/>
<dbReference type="eggNOG" id="COG1409">
    <property type="taxonomic scope" value="Bacteria"/>
</dbReference>
<dbReference type="InterPro" id="IPR051558">
    <property type="entry name" value="Metallophosphoesterase_PAP"/>
</dbReference>
<dbReference type="Proteomes" id="UP000010473">
    <property type="component" value="Chromosome"/>
</dbReference>
<evidence type="ECO:0000256" key="1">
    <source>
        <dbReference type="ARBA" id="ARBA00022729"/>
    </source>
</evidence>
<accession>K9XWG6</accession>
<evidence type="ECO:0000256" key="2">
    <source>
        <dbReference type="ARBA" id="ARBA00022801"/>
    </source>
</evidence>
<dbReference type="InterPro" id="IPR029052">
    <property type="entry name" value="Metallo-depent_PP-like"/>
</dbReference>
<dbReference type="AlphaFoldDB" id="K9XWG6"/>
<dbReference type="SUPFAM" id="SSF56300">
    <property type="entry name" value="Metallo-dependent phosphatases"/>
    <property type="match status" value="1"/>
</dbReference>
<dbReference type="InterPro" id="IPR004843">
    <property type="entry name" value="Calcineurin-like_PHP"/>
</dbReference>
<protein>
    <submittedName>
        <fullName evidence="4">Metallophosphoesterase</fullName>
    </submittedName>
</protein>